<organism evidence="7 8">
    <name type="scientific">Dunaliella salina</name>
    <name type="common">Green alga</name>
    <name type="synonym">Protococcus salinus</name>
    <dbReference type="NCBI Taxonomy" id="3046"/>
    <lineage>
        <taxon>Eukaryota</taxon>
        <taxon>Viridiplantae</taxon>
        <taxon>Chlorophyta</taxon>
        <taxon>core chlorophytes</taxon>
        <taxon>Chlorophyceae</taxon>
        <taxon>CS clade</taxon>
        <taxon>Chlamydomonadales</taxon>
        <taxon>Dunaliellaceae</taxon>
        <taxon>Dunaliella</taxon>
    </lineage>
</organism>
<dbReference type="InterPro" id="IPR036259">
    <property type="entry name" value="MFS_trans_sf"/>
</dbReference>
<dbReference type="PANTHER" id="PTHR24064">
    <property type="entry name" value="SOLUTE CARRIER FAMILY 22 MEMBER"/>
    <property type="match status" value="1"/>
</dbReference>
<evidence type="ECO:0000313" key="7">
    <source>
        <dbReference type="EMBL" id="KAF5827811.1"/>
    </source>
</evidence>
<name>A0ABQ7FZN6_DUNSA</name>
<evidence type="ECO:0000313" key="8">
    <source>
        <dbReference type="Proteomes" id="UP000815325"/>
    </source>
</evidence>
<feature type="transmembrane region" description="Helical" evidence="5">
    <location>
        <begin position="36"/>
        <end position="55"/>
    </location>
</feature>
<keyword evidence="8" id="KW-1185">Reference proteome</keyword>
<reference evidence="7" key="1">
    <citation type="submission" date="2017-08" db="EMBL/GenBank/DDBJ databases">
        <authorList>
            <person name="Polle J.E."/>
            <person name="Barry K."/>
            <person name="Cushman J."/>
            <person name="Schmutz J."/>
            <person name="Tran D."/>
            <person name="Hathwaick L.T."/>
            <person name="Yim W.C."/>
            <person name="Jenkins J."/>
            <person name="Mckie-Krisberg Z.M."/>
            <person name="Prochnik S."/>
            <person name="Lindquist E."/>
            <person name="Dockter R.B."/>
            <person name="Adam C."/>
            <person name="Molina H."/>
            <person name="Bunkerborg J."/>
            <person name="Jin E."/>
            <person name="Buchheim M."/>
            <person name="Magnuson J."/>
        </authorList>
    </citation>
    <scope>NUCLEOTIDE SEQUENCE</scope>
    <source>
        <strain evidence="7">CCAP 19/18</strain>
    </source>
</reference>
<feature type="transmembrane region" description="Helical" evidence="5">
    <location>
        <begin position="67"/>
        <end position="88"/>
    </location>
</feature>
<comment type="caution">
    <text evidence="7">The sequence shown here is derived from an EMBL/GenBank/DDBJ whole genome shotgun (WGS) entry which is preliminary data.</text>
</comment>
<evidence type="ECO:0000256" key="1">
    <source>
        <dbReference type="ARBA" id="ARBA00004141"/>
    </source>
</evidence>
<dbReference type="PROSITE" id="PS50850">
    <property type="entry name" value="MFS"/>
    <property type="match status" value="1"/>
</dbReference>
<keyword evidence="4 5" id="KW-0472">Membrane</keyword>
<dbReference type="Proteomes" id="UP000815325">
    <property type="component" value="Unassembled WGS sequence"/>
</dbReference>
<accession>A0ABQ7FZN6</accession>
<dbReference type="SUPFAM" id="SSF103473">
    <property type="entry name" value="MFS general substrate transporter"/>
    <property type="match status" value="1"/>
</dbReference>
<dbReference type="Gene3D" id="1.20.1250.20">
    <property type="entry name" value="MFS general substrate transporter like domains"/>
    <property type="match status" value="1"/>
</dbReference>
<protein>
    <recommendedName>
        <fullName evidence="6">Major facilitator superfamily (MFS) profile domain-containing protein</fullName>
    </recommendedName>
</protein>
<sequence length="128" mass="13524">MLAWTAMIAYVAAAASFYCPPSALQAEHVGHILVSTLLLMSRFLIASAYFLLYIYTPMLLPTQVRAFGLGICNAISRLGGMAAPLVAVELVEEGLSQASLAVFAGLCLVSGILMAFIGARTKGQELRG</sequence>
<evidence type="ECO:0000256" key="3">
    <source>
        <dbReference type="ARBA" id="ARBA00022989"/>
    </source>
</evidence>
<evidence type="ECO:0000256" key="5">
    <source>
        <dbReference type="SAM" id="Phobius"/>
    </source>
</evidence>
<comment type="subcellular location">
    <subcellularLocation>
        <location evidence="1">Membrane</location>
        <topology evidence="1">Multi-pass membrane protein</topology>
    </subcellularLocation>
</comment>
<dbReference type="EMBL" id="MU070419">
    <property type="protein sequence ID" value="KAF5827811.1"/>
    <property type="molecule type" value="Genomic_DNA"/>
</dbReference>
<feature type="transmembrane region" description="Helical" evidence="5">
    <location>
        <begin position="100"/>
        <end position="119"/>
    </location>
</feature>
<evidence type="ECO:0000256" key="4">
    <source>
        <dbReference type="ARBA" id="ARBA00023136"/>
    </source>
</evidence>
<dbReference type="InterPro" id="IPR020846">
    <property type="entry name" value="MFS_dom"/>
</dbReference>
<keyword evidence="2 5" id="KW-0812">Transmembrane</keyword>
<evidence type="ECO:0000259" key="6">
    <source>
        <dbReference type="PROSITE" id="PS50850"/>
    </source>
</evidence>
<proteinExistence type="predicted"/>
<gene>
    <name evidence="7" type="ORF">DUNSADRAFT_18694</name>
</gene>
<evidence type="ECO:0000256" key="2">
    <source>
        <dbReference type="ARBA" id="ARBA00022692"/>
    </source>
</evidence>
<keyword evidence="3 5" id="KW-1133">Transmembrane helix</keyword>
<feature type="domain" description="Major facilitator superfamily (MFS) profile" evidence="6">
    <location>
        <begin position="1"/>
        <end position="122"/>
    </location>
</feature>